<dbReference type="Gene3D" id="1.10.720.160">
    <property type="match status" value="1"/>
</dbReference>
<dbReference type="Proteomes" id="UP000824023">
    <property type="component" value="Unassembled WGS sequence"/>
</dbReference>
<proteinExistence type="predicted"/>
<dbReference type="InterPro" id="IPR043129">
    <property type="entry name" value="ATPase_NBD"/>
</dbReference>
<dbReference type="AlphaFoldDB" id="A0A9D2CWS3"/>
<dbReference type="Gene3D" id="3.30.420.40">
    <property type="match status" value="2"/>
</dbReference>
<dbReference type="PANTHER" id="PTHR43190">
    <property type="entry name" value="N-ACETYL-D-GLUCOSAMINE KINASE"/>
    <property type="match status" value="1"/>
</dbReference>
<reference evidence="1" key="1">
    <citation type="journal article" date="2021" name="PeerJ">
        <title>Extensive microbial diversity within the chicken gut microbiome revealed by metagenomics and culture.</title>
        <authorList>
            <person name="Gilroy R."/>
            <person name="Ravi A."/>
            <person name="Getino M."/>
            <person name="Pursley I."/>
            <person name="Horton D.L."/>
            <person name="Alikhan N.F."/>
            <person name="Baker D."/>
            <person name="Gharbi K."/>
            <person name="Hall N."/>
            <person name="Watson M."/>
            <person name="Adriaenssens E.M."/>
            <person name="Foster-Nyarko E."/>
            <person name="Jarju S."/>
            <person name="Secka A."/>
            <person name="Antonio M."/>
            <person name="Oren A."/>
            <person name="Chaudhuri R.R."/>
            <person name="La Ragione R."/>
            <person name="Hildebrand F."/>
            <person name="Pallen M.J."/>
        </authorList>
    </citation>
    <scope>NUCLEOTIDE SEQUENCE</scope>
    <source>
        <strain evidence="1">ChiHjej12B11-24981</strain>
    </source>
</reference>
<evidence type="ECO:0000313" key="2">
    <source>
        <dbReference type="Proteomes" id="UP000824023"/>
    </source>
</evidence>
<gene>
    <name evidence="1" type="ORF">H9819_02855</name>
</gene>
<comment type="caution">
    <text evidence="1">The sequence shown here is derived from an EMBL/GenBank/DDBJ whole genome shotgun (WGS) entry which is preliminary data.</text>
</comment>
<organism evidence="1 2">
    <name type="scientific">Candidatus Bacteroides merdipullorum</name>
    <dbReference type="NCBI Taxonomy" id="2838474"/>
    <lineage>
        <taxon>Bacteria</taxon>
        <taxon>Pseudomonadati</taxon>
        <taxon>Bacteroidota</taxon>
        <taxon>Bacteroidia</taxon>
        <taxon>Bacteroidales</taxon>
        <taxon>Bacteroidaceae</taxon>
        <taxon>Bacteroides</taxon>
    </lineage>
</organism>
<dbReference type="EMBL" id="DXCK01000046">
    <property type="protein sequence ID" value="HIZ01177.1"/>
    <property type="molecule type" value="Genomic_DNA"/>
</dbReference>
<protein>
    <submittedName>
        <fullName evidence="1">ATPase</fullName>
    </submittedName>
</protein>
<evidence type="ECO:0000313" key="1">
    <source>
        <dbReference type="EMBL" id="HIZ01177.1"/>
    </source>
</evidence>
<dbReference type="PANTHER" id="PTHR43190:SF3">
    <property type="entry name" value="N-ACETYL-D-GLUCOSAMINE KINASE"/>
    <property type="match status" value="1"/>
</dbReference>
<name>A0A9D2CWS3_9BACE</name>
<dbReference type="InterPro" id="IPR052519">
    <property type="entry name" value="Euk-type_GlcNAc_Kinase"/>
</dbReference>
<dbReference type="CDD" id="cd24079">
    <property type="entry name" value="ASKHA_NBD_PG1100-like"/>
    <property type="match status" value="1"/>
</dbReference>
<reference evidence="1" key="2">
    <citation type="submission" date="2021-04" db="EMBL/GenBank/DDBJ databases">
        <authorList>
            <person name="Gilroy R."/>
        </authorList>
    </citation>
    <scope>NUCLEOTIDE SEQUENCE</scope>
    <source>
        <strain evidence="1">ChiHjej12B11-24981</strain>
    </source>
</reference>
<dbReference type="SUPFAM" id="SSF53067">
    <property type="entry name" value="Actin-like ATPase domain"/>
    <property type="match status" value="2"/>
</dbReference>
<accession>A0A9D2CWS3</accession>
<sequence>MILIADSGSTKTDWCMVEKGGKAAQRFTTKGTNPFFQTQEEINAEIAALKPRLKGKQPEAVYFYGAGCGFPDKINTVTRILQQQLQTSFVEVNTDMLAAARGLCGHRTGIACILGTGSNSCFYDGEKIVANVSPLGFILGDEGSGAVLGKLLIGNLLKNQMTPGLKDEFLQQTGLTLAEIIEHVYRKPFPNRFLAGFSPFLAQHLHDPSVHNLILESFCEFFRRNVMQYEDYQQYKVHFTGSIAFYYQEILYAAANRMNISIGNISQSPMEGLLQYHTDH</sequence>